<evidence type="ECO:0000256" key="6">
    <source>
        <dbReference type="ARBA" id="ARBA00022989"/>
    </source>
</evidence>
<dbReference type="RefSeq" id="WP_038500295.1">
    <property type="nucleotide sequence ID" value="NZ_CP006571.1"/>
</dbReference>
<dbReference type="STRING" id="1229831.M832_02610"/>
<gene>
    <name evidence="9" type="primary">mreD</name>
    <name evidence="9" type="ORF">M832_02610</name>
</gene>
<evidence type="ECO:0000313" key="10">
    <source>
        <dbReference type="Proteomes" id="UP000019433"/>
    </source>
</evidence>
<dbReference type="Proteomes" id="UP000019433">
    <property type="component" value="Chromosome"/>
</dbReference>
<evidence type="ECO:0000256" key="7">
    <source>
        <dbReference type="ARBA" id="ARBA00023136"/>
    </source>
</evidence>
<keyword evidence="5" id="KW-0133">Cell shape</keyword>
<feature type="transmembrane region" description="Helical" evidence="8">
    <location>
        <begin position="94"/>
        <end position="118"/>
    </location>
</feature>
<keyword evidence="6 8" id="KW-1133">Transmembrane helix</keyword>
<evidence type="ECO:0000256" key="3">
    <source>
        <dbReference type="ARBA" id="ARBA00022475"/>
    </source>
</evidence>
<dbReference type="EMBL" id="CP006571">
    <property type="protein sequence ID" value="AHK63126.1"/>
    <property type="molecule type" value="Genomic_DNA"/>
</dbReference>
<evidence type="ECO:0000256" key="4">
    <source>
        <dbReference type="ARBA" id="ARBA00022692"/>
    </source>
</evidence>
<comment type="subcellular location">
    <subcellularLocation>
        <location evidence="1">Cell membrane</location>
        <topology evidence="1">Multi-pass membrane protein</topology>
    </subcellularLocation>
</comment>
<evidence type="ECO:0000256" key="2">
    <source>
        <dbReference type="ARBA" id="ARBA00007776"/>
    </source>
</evidence>
<dbReference type="PATRIC" id="fig|1229831.3.peg.263"/>
<dbReference type="HOGENOM" id="CLU_133120_0_0_0"/>
<evidence type="ECO:0000256" key="1">
    <source>
        <dbReference type="ARBA" id="ARBA00004651"/>
    </source>
</evidence>
<name>W8JEX5_9CHLA</name>
<comment type="similarity">
    <text evidence="2">Belongs to the MreD family.</text>
</comment>
<dbReference type="KEGG" id="cav:M832_02610"/>
<evidence type="ECO:0000256" key="8">
    <source>
        <dbReference type="SAM" id="Phobius"/>
    </source>
</evidence>
<accession>W8JEX5</accession>
<organism evidence="9 10">
    <name type="scientific">Chlamydia avium 10DC88</name>
    <dbReference type="NCBI Taxonomy" id="1229831"/>
    <lineage>
        <taxon>Bacteria</taxon>
        <taxon>Pseudomonadati</taxon>
        <taxon>Chlamydiota</taxon>
        <taxon>Chlamydiia</taxon>
        <taxon>Chlamydiales</taxon>
        <taxon>Chlamydiaceae</taxon>
        <taxon>Chlamydia/Chlamydophila group</taxon>
        <taxon>Chlamydia</taxon>
    </lineage>
</organism>
<evidence type="ECO:0000256" key="5">
    <source>
        <dbReference type="ARBA" id="ARBA00022960"/>
    </source>
</evidence>
<keyword evidence="4 8" id="KW-0812">Transmembrane</keyword>
<sequence>MDKFLSLQCLYLSIFNFFLFPQLYPDFKPIFFAPYLVASFYKLSKEKVLVHALILGIFCDTASSYIFGVHAFLYVITSAILYKTHKIFLKEKWLSLPIITSIYSVIFVYLSYPTLAFFNYTMTWSLASLVSDAKHTVVVGFIYSIITYILPSMITRSILKITTLLKKLLCY</sequence>
<dbReference type="GO" id="GO:0005886">
    <property type="term" value="C:plasma membrane"/>
    <property type="evidence" value="ECO:0007669"/>
    <property type="project" value="UniProtKB-SubCell"/>
</dbReference>
<dbReference type="GO" id="GO:0008360">
    <property type="term" value="P:regulation of cell shape"/>
    <property type="evidence" value="ECO:0007669"/>
    <property type="project" value="UniProtKB-KW"/>
</dbReference>
<proteinExistence type="inferred from homology"/>
<evidence type="ECO:0000313" key="9">
    <source>
        <dbReference type="EMBL" id="AHK63126.1"/>
    </source>
</evidence>
<feature type="transmembrane region" description="Helical" evidence="8">
    <location>
        <begin position="138"/>
        <end position="159"/>
    </location>
</feature>
<dbReference type="Pfam" id="PF04093">
    <property type="entry name" value="MreD"/>
    <property type="match status" value="1"/>
</dbReference>
<dbReference type="NCBIfam" id="TIGR03426">
    <property type="entry name" value="shape_MreD"/>
    <property type="match status" value="1"/>
</dbReference>
<protein>
    <submittedName>
        <fullName evidence="9">Rod shape-determining protein MreD</fullName>
    </submittedName>
</protein>
<keyword evidence="3" id="KW-1003">Cell membrane</keyword>
<dbReference type="AlphaFoldDB" id="W8JEX5"/>
<keyword evidence="7 8" id="KW-0472">Membrane</keyword>
<dbReference type="InterPro" id="IPR007227">
    <property type="entry name" value="Cell_shape_determining_MreD"/>
</dbReference>
<feature type="transmembrane region" description="Helical" evidence="8">
    <location>
        <begin position="49"/>
        <end position="82"/>
    </location>
</feature>
<reference evidence="9 10" key="1">
    <citation type="journal article" date="2014" name="Syst. Appl. Microbiol.">
        <title>Evidence for the existence of two new members of the family Chlamydiaceae and proposal of Chlamydia avium sp. nov. and Chlamydia gallinacea sp. nov.</title>
        <authorList>
            <person name="Sachse K."/>
            <person name="Laroucau K."/>
            <person name="Riege K."/>
            <person name="Wehner S."/>
            <person name="Dilcher M."/>
            <person name="Creasy H.H."/>
            <person name="Weidmann M."/>
            <person name="Myers G."/>
            <person name="Vorimore F."/>
            <person name="Vicari N."/>
            <person name="Magnino S."/>
            <person name="Liebler-Tenorio E."/>
            <person name="Ruettger A."/>
            <person name="Bavoil P.M."/>
            <person name="Hufert F.T."/>
            <person name="Rossello-Mora R."/>
            <person name="Marz M."/>
        </authorList>
    </citation>
    <scope>NUCLEOTIDE SEQUENCE [LARGE SCALE GENOMIC DNA]</scope>
    <source>
        <strain evidence="9 10">10DC88</strain>
    </source>
</reference>